<evidence type="ECO:0000256" key="1">
    <source>
        <dbReference type="ARBA" id="ARBA00004123"/>
    </source>
</evidence>
<feature type="region of interest" description="Disordered" evidence="7">
    <location>
        <begin position="1"/>
        <end position="93"/>
    </location>
</feature>
<sequence>MRTRNQQGKQHDDPPPRSLTDISKDAVGKFLTRTSSRKSKGKKEEDNRIPWPHHAITSEEESKGQYSQNTDTRPSSNANTPGTIFPQEKGKENSVSCVLPGITEDTCEMEWEDGFVAMPDSEDNHHKGVVVEFYDSPSSSKKKTIRRASPEDKELAELVHKVHLLCLVARGRLVDRACNNPLIQGALLSLLPSNFLKIADVPNVTANVVAPLIRWFHENFRVDCSDLSERSFESRLAFALERRRGTAEEVAALSVALFRALNLTVRFVSILDVAPLKPAIDVSGSPSQDATCADSGIFDNSTLMVTKSRQIVSPVQSPSQKLGFQNKISYSKGTSETVLDTSASTHIERSEACQTKAEGSKRKGDLEFDLQLEMAVLATASASHKSELSSESKDLPSTSSYVSSYSNKLKRIKTEDASVISHGISTAVGSKKVGASLYWAEVFCSGENSTGKWVHIDAVNLIIGGEGKVEAATSACKRTLRYAVAFAGNGAKDVTRRYCTKWYMIASKRINSQWWDAVLAPLKKLESRATGGVVPMDIQPGTVPNEQEMVKASRVASQSSLEDMELQIRALTEPLPTNQQAYRNHHLYAIERWLNKYEILYPKGPILGYCSGHAVYPRTSVQTLQTKQRWLREGLQIKANEGPAKVLKHSSKHGKAQASEPGVCKEADGEGTFSLYGKWQTEPLDLPHAINGIVPKNERGQVDVWSEKCLPHGTVHLRLPRVVPVAKRLEIDFAPAMVGFEFRNGRSIPIYEGIVICSEFKDAIIEAYTEAEEKREAEEKKRDEAQATLRWYQLISSMITRQRLNDTYGDTSTSEVPSQPLNRKESEDGRKSSCGENRRKPISKSDRTALTEDHEHIFPLEDQSFDEESSVRTKRCPCGFLVQVEEF</sequence>
<evidence type="ECO:0000313" key="12">
    <source>
        <dbReference type="Proteomes" id="UP000230069"/>
    </source>
</evidence>
<comment type="subcellular location">
    <subcellularLocation>
        <location evidence="1">Nucleus</location>
    </subcellularLocation>
</comment>
<dbReference type="Pfam" id="PF10403">
    <property type="entry name" value="BHD_1"/>
    <property type="match status" value="1"/>
</dbReference>
<dbReference type="InterPro" id="IPR018327">
    <property type="entry name" value="BHD_2"/>
</dbReference>
<evidence type="ECO:0000256" key="5">
    <source>
        <dbReference type="ARBA" id="ARBA00023242"/>
    </source>
</evidence>
<feature type="coiled-coil region" evidence="6">
    <location>
        <begin position="761"/>
        <end position="788"/>
    </location>
</feature>
<evidence type="ECO:0000313" key="11">
    <source>
        <dbReference type="EMBL" id="PIA26524.1"/>
    </source>
</evidence>
<feature type="compositionally biased region" description="Polar residues" evidence="7">
    <location>
        <begin position="64"/>
        <end position="82"/>
    </location>
</feature>
<dbReference type="InterPro" id="IPR018325">
    <property type="entry name" value="Rad4/PNGase_transGLS-fold"/>
</dbReference>
<dbReference type="SUPFAM" id="SSF54001">
    <property type="entry name" value="Cysteine proteinases"/>
    <property type="match status" value="1"/>
</dbReference>
<evidence type="ECO:0000256" key="2">
    <source>
        <dbReference type="ARBA" id="ARBA00009525"/>
    </source>
</evidence>
<dbReference type="PANTHER" id="PTHR12135:SF0">
    <property type="entry name" value="DNA REPAIR PROTEIN COMPLEMENTING XP-C CELLS"/>
    <property type="match status" value="1"/>
</dbReference>
<keyword evidence="5" id="KW-0539">Nucleus</keyword>
<dbReference type="InterPro" id="IPR018326">
    <property type="entry name" value="Rad4_beta-hairpin_dom1"/>
</dbReference>
<dbReference type="EMBL" id="KZ305108">
    <property type="protein sequence ID" value="PIA26524.1"/>
    <property type="molecule type" value="Genomic_DNA"/>
</dbReference>
<dbReference type="STRING" id="218851.A0A2G5C5E7"/>
<dbReference type="AlphaFoldDB" id="A0A2G5C5E7"/>
<dbReference type="Pfam" id="PF03835">
    <property type="entry name" value="Rad4"/>
    <property type="match status" value="1"/>
</dbReference>
<gene>
    <name evidence="11" type="ORF">AQUCO_09100006v1</name>
</gene>
<evidence type="ECO:0000259" key="9">
    <source>
        <dbReference type="SMART" id="SM01031"/>
    </source>
</evidence>
<dbReference type="SMART" id="SM01031">
    <property type="entry name" value="BHD_2"/>
    <property type="match status" value="1"/>
</dbReference>
<accession>A0A2G5C5E7</accession>
<dbReference type="InterPro" id="IPR042488">
    <property type="entry name" value="Rad4_BHD3_sf"/>
</dbReference>
<feature type="domain" description="Rad4 beta-hairpin" evidence="9">
    <location>
        <begin position="624"/>
        <end position="687"/>
    </location>
</feature>
<dbReference type="GO" id="GO:0005737">
    <property type="term" value="C:cytoplasm"/>
    <property type="evidence" value="ECO:0007669"/>
    <property type="project" value="TreeGrafter"/>
</dbReference>
<evidence type="ECO:0000256" key="4">
    <source>
        <dbReference type="ARBA" id="ARBA00023204"/>
    </source>
</evidence>
<dbReference type="Gene3D" id="3.90.260.10">
    <property type="entry name" value="Transglutaminase-like"/>
    <property type="match status" value="1"/>
</dbReference>
<protein>
    <recommendedName>
        <fullName evidence="13">Rad4 beta-hairpin domain-containing protein</fullName>
    </recommendedName>
</protein>
<evidence type="ECO:0000256" key="6">
    <source>
        <dbReference type="SAM" id="Coils"/>
    </source>
</evidence>
<dbReference type="OrthoDB" id="300780at2759"/>
<dbReference type="FunFam" id="3.30.70.2460:FF:000001">
    <property type="entry name" value="DNA repair protein Rad4 family"/>
    <property type="match status" value="1"/>
</dbReference>
<dbReference type="GO" id="GO:0000111">
    <property type="term" value="C:nucleotide-excision repair factor 2 complex"/>
    <property type="evidence" value="ECO:0007669"/>
    <property type="project" value="TreeGrafter"/>
</dbReference>
<dbReference type="GO" id="GO:0006298">
    <property type="term" value="P:mismatch repair"/>
    <property type="evidence" value="ECO:0007669"/>
    <property type="project" value="TreeGrafter"/>
</dbReference>
<dbReference type="InterPro" id="IPR036985">
    <property type="entry name" value="Transglutaminase-like_sf"/>
</dbReference>
<dbReference type="GO" id="GO:0003684">
    <property type="term" value="F:damaged DNA binding"/>
    <property type="evidence" value="ECO:0007669"/>
    <property type="project" value="InterPro"/>
</dbReference>
<feature type="compositionally biased region" description="Basic and acidic residues" evidence="7">
    <location>
        <begin position="822"/>
        <end position="859"/>
    </location>
</feature>
<dbReference type="Pfam" id="PF10404">
    <property type="entry name" value="BHD_2"/>
    <property type="match status" value="1"/>
</dbReference>
<organism evidence="11 12">
    <name type="scientific">Aquilegia coerulea</name>
    <name type="common">Rocky mountain columbine</name>
    <dbReference type="NCBI Taxonomy" id="218851"/>
    <lineage>
        <taxon>Eukaryota</taxon>
        <taxon>Viridiplantae</taxon>
        <taxon>Streptophyta</taxon>
        <taxon>Embryophyta</taxon>
        <taxon>Tracheophyta</taxon>
        <taxon>Spermatophyta</taxon>
        <taxon>Magnoliopsida</taxon>
        <taxon>Ranunculales</taxon>
        <taxon>Ranunculaceae</taxon>
        <taxon>Thalictroideae</taxon>
        <taxon>Aquilegia</taxon>
    </lineage>
</organism>
<dbReference type="GO" id="GO:0071942">
    <property type="term" value="C:XPC complex"/>
    <property type="evidence" value="ECO:0007669"/>
    <property type="project" value="TreeGrafter"/>
</dbReference>
<dbReference type="Proteomes" id="UP000230069">
    <property type="component" value="Unassembled WGS sequence"/>
</dbReference>
<dbReference type="InterPro" id="IPR038765">
    <property type="entry name" value="Papain-like_cys_pep_sf"/>
</dbReference>
<keyword evidence="12" id="KW-1185">Reference proteome</keyword>
<keyword evidence="3" id="KW-0227">DNA damage</keyword>
<dbReference type="InParanoid" id="A0A2G5C5E7"/>
<feature type="domain" description="Rad4 beta-hairpin" evidence="10">
    <location>
        <begin position="694"/>
        <end position="768"/>
    </location>
</feature>
<dbReference type="GO" id="GO:0003697">
    <property type="term" value="F:single-stranded DNA binding"/>
    <property type="evidence" value="ECO:0007669"/>
    <property type="project" value="TreeGrafter"/>
</dbReference>
<dbReference type="InterPro" id="IPR004583">
    <property type="entry name" value="DNA_repair_Rad4"/>
</dbReference>
<comment type="similarity">
    <text evidence="2">Belongs to the XPC family.</text>
</comment>
<name>A0A2G5C5E7_AQUCA</name>
<feature type="domain" description="Rad4 beta-hairpin" evidence="8">
    <location>
        <begin position="571"/>
        <end position="622"/>
    </location>
</feature>
<feature type="compositionally biased region" description="Polar residues" evidence="7">
    <location>
        <begin position="808"/>
        <end position="821"/>
    </location>
</feature>
<feature type="region of interest" description="Disordered" evidence="7">
    <location>
        <begin position="807"/>
        <end position="871"/>
    </location>
</feature>
<evidence type="ECO:0000256" key="7">
    <source>
        <dbReference type="SAM" id="MobiDB-lite"/>
    </source>
</evidence>
<dbReference type="Gene3D" id="3.30.70.2460">
    <property type="entry name" value="Rad4, beta-hairpin domain BHD3"/>
    <property type="match status" value="1"/>
</dbReference>
<dbReference type="GO" id="GO:0006289">
    <property type="term" value="P:nucleotide-excision repair"/>
    <property type="evidence" value="ECO:0007669"/>
    <property type="project" value="InterPro"/>
</dbReference>
<proteinExistence type="inferred from homology"/>
<dbReference type="Pfam" id="PF10405">
    <property type="entry name" value="BHD_3"/>
    <property type="match status" value="1"/>
</dbReference>
<reference evidence="11 12" key="1">
    <citation type="submission" date="2017-09" db="EMBL/GenBank/DDBJ databases">
        <title>WGS assembly of Aquilegia coerulea Goldsmith.</title>
        <authorList>
            <person name="Hodges S."/>
            <person name="Kramer E."/>
            <person name="Nordborg M."/>
            <person name="Tomkins J."/>
            <person name="Borevitz J."/>
            <person name="Derieg N."/>
            <person name="Yan J."/>
            <person name="Mihaltcheva S."/>
            <person name="Hayes R.D."/>
            <person name="Rokhsar D."/>
        </authorList>
    </citation>
    <scope>NUCLEOTIDE SEQUENCE [LARGE SCALE GENOMIC DNA]</scope>
    <source>
        <strain evidence="12">cv. Goldsmith</strain>
    </source>
</reference>
<evidence type="ECO:0008006" key="13">
    <source>
        <dbReference type="Google" id="ProtNLM"/>
    </source>
</evidence>
<dbReference type="InterPro" id="IPR018328">
    <property type="entry name" value="Rad4_beta-hairpin_dom3"/>
</dbReference>
<dbReference type="SMART" id="SM01030">
    <property type="entry name" value="BHD_1"/>
    <property type="match status" value="1"/>
</dbReference>
<evidence type="ECO:0000259" key="8">
    <source>
        <dbReference type="SMART" id="SM01030"/>
    </source>
</evidence>
<dbReference type="FunCoup" id="A0A2G5C5E7">
    <property type="interactions" value="2592"/>
</dbReference>
<dbReference type="Gene3D" id="2.20.20.110">
    <property type="entry name" value="Rad4, beta-hairpin domain BHD1"/>
    <property type="match status" value="1"/>
</dbReference>
<dbReference type="PANTHER" id="PTHR12135">
    <property type="entry name" value="DNA REPAIR PROTEIN XP-C / RAD4"/>
    <property type="match status" value="1"/>
</dbReference>
<evidence type="ECO:0000259" key="10">
    <source>
        <dbReference type="SMART" id="SM01032"/>
    </source>
</evidence>
<keyword evidence="6" id="KW-0175">Coiled coil</keyword>
<evidence type="ECO:0000256" key="3">
    <source>
        <dbReference type="ARBA" id="ARBA00022763"/>
    </source>
</evidence>
<keyword evidence="4" id="KW-0234">DNA repair</keyword>
<dbReference type="SMART" id="SM01032">
    <property type="entry name" value="BHD_3"/>
    <property type="match status" value="1"/>
</dbReference>